<dbReference type="PROSITE" id="PS50890">
    <property type="entry name" value="PUA"/>
    <property type="match status" value="1"/>
</dbReference>
<dbReference type="GO" id="GO:0003723">
    <property type="term" value="F:RNA binding"/>
    <property type="evidence" value="ECO:0007669"/>
    <property type="project" value="InterPro"/>
</dbReference>
<dbReference type="InterPro" id="IPR004521">
    <property type="entry name" value="Uncharacterised_CHP00451"/>
</dbReference>
<keyword evidence="6" id="KW-1185">Reference proteome</keyword>
<dbReference type="RefSeq" id="WP_048112302.1">
    <property type="nucleotide sequence ID" value="NZ_CP010070.1"/>
</dbReference>
<feature type="domain" description="PUA" evidence="4">
    <location>
        <begin position="495"/>
        <end position="563"/>
    </location>
</feature>
<evidence type="ECO:0000256" key="1">
    <source>
        <dbReference type="ARBA" id="ARBA00005030"/>
    </source>
</evidence>
<dbReference type="UniPathway" id="UPA00393"/>
<dbReference type="InterPro" id="IPR038250">
    <property type="entry name" value="TGT_C2_sf"/>
</dbReference>
<sequence>MLSVIGRSQRGRTCEYSRGELSIKTPFIVSSSDETDVRISTLPEGRVFHLFGSEIPIDQKLLTSASSRMDTAPFCKDGVCVIRLPFNNEHDVPDDSDVVVIPNAFELRNDPRKLIDSVIKIREKIGYNRLLCMFGIAEPSTIALLTYMGVDVFNDSFAKVAGSKKIRLIPEGEVCANKDVSEENIADLKKECDVIKVFTEAGRLRELVDQRSASSPLSVATLRIFDDVGYRYQEECCSTVGTRFACNTTQALRRPDLKIYREKISERYKKPEHKRILLLLPCSAKKPYHISKSHKAFASAIHTAQHDTLVHEVIVTSPLGIVPRELDFVYPANSYDIPVTGEWKCQEKEMIRSMVADIISQGYDKIVSHLGETTELIRGLADMEETVVGDPTTPASLKNLDDALRKAAKGMEPVGYLVERNEAVRSILNFQFGQDVADALMSGGSYAIGKFPYWKILRDVPSSKEKIQLGMFTAERGMLSLTIEGAEIVAEIGKNIVEMTDFEMKGNLFAIGVVKADPNMRIGDEAVIMLNGEVVAVGVALMSGREMTELKRGIAVKVRHKKK</sequence>
<evidence type="ECO:0000313" key="5">
    <source>
        <dbReference type="EMBL" id="AIZ56635.1"/>
    </source>
</evidence>
<gene>
    <name evidence="5" type="primary">arcS</name>
    <name evidence="5" type="ORF">Mpt1_c07520</name>
</gene>
<protein>
    <submittedName>
        <fullName evidence="5">ArcS protein</fullName>
        <ecNumber evidence="5">2.6.1.97</ecNumber>
    </submittedName>
</protein>
<reference evidence="5 6" key="1">
    <citation type="journal article" date="2014" name="Appl. Environ. Microbiol.">
        <title>Comparative Genome Analysis of 'Candidatus Methanoplasma termitum' Indicates a New Mode of Energy Metabolism in the Seventh Order of Methanogens.</title>
        <authorList>
            <person name="Lang K."/>
            <person name="Schuldes J."/>
            <person name="Klingl A."/>
            <person name="Poehlein A."/>
            <person name="Daniel R."/>
            <person name="Brune A."/>
        </authorList>
    </citation>
    <scope>NUCLEOTIDE SEQUENCE [LARGE SCALE GENOMIC DNA]</scope>
    <source>
        <strain evidence="6">Mpt1</strain>
    </source>
</reference>
<dbReference type="InterPro" id="IPR002478">
    <property type="entry name" value="PUA"/>
</dbReference>
<accession>A0A0A7LBW7</accession>
<evidence type="ECO:0000256" key="3">
    <source>
        <dbReference type="ARBA" id="ARBA00022694"/>
    </source>
</evidence>
<evidence type="ECO:0000313" key="6">
    <source>
        <dbReference type="Proteomes" id="UP000030787"/>
    </source>
</evidence>
<dbReference type="GO" id="GO:0002948">
    <property type="term" value="F:archaeosine synthase activity"/>
    <property type="evidence" value="ECO:0007669"/>
    <property type="project" value="UniProtKB-EC"/>
</dbReference>
<dbReference type="Pfam" id="PF01472">
    <property type="entry name" value="PUA"/>
    <property type="match status" value="1"/>
</dbReference>
<dbReference type="InterPro" id="IPR036895">
    <property type="entry name" value="Uracil-DNA_glycosylase-like_sf"/>
</dbReference>
<dbReference type="Gene3D" id="2.30.130.10">
    <property type="entry name" value="PUA domain"/>
    <property type="match status" value="1"/>
</dbReference>
<dbReference type="InterPro" id="IPR036511">
    <property type="entry name" value="TGT-like_sf"/>
</dbReference>
<dbReference type="SUPFAM" id="SSF52141">
    <property type="entry name" value="Uracil-DNA glycosylase-like"/>
    <property type="match status" value="1"/>
</dbReference>
<dbReference type="EMBL" id="CP010070">
    <property type="protein sequence ID" value="AIZ56635.1"/>
    <property type="molecule type" value="Genomic_DNA"/>
</dbReference>
<dbReference type="InterPro" id="IPR015947">
    <property type="entry name" value="PUA-like_sf"/>
</dbReference>
<keyword evidence="5" id="KW-0808">Transferase</keyword>
<comment type="similarity">
    <text evidence="2">Belongs to the archaeosine synthase type 1 family.</text>
</comment>
<dbReference type="Pfam" id="PF17884">
    <property type="entry name" value="DUF5591"/>
    <property type="match status" value="1"/>
</dbReference>
<dbReference type="Gene3D" id="3.40.50.10630">
    <property type="entry name" value="Uracil-DNA glycosylase-like"/>
    <property type="match status" value="1"/>
</dbReference>
<dbReference type="Proteomes" id="UP000030787">
    <property type="component" value="Chromosome"/>
</dbReference>
<dbReference type="HOGENOM" id="CLU_029831_0_0_2"/>
<proteinExistence type="inferred from homology"/>
<dbReference type="Gene3D" id="3.20.20.105">
    <property type="entry name" value="Queuine tRNA-ribosyltransferase-like"/>
    <property type="match status" value="1"/>
</dbReference>
<dbReference type="SUPFAM" id="SSF51713">
    <property type="entry name" value="tRNA-guanine transglycosylase"/>
    <property type="match status" value="1"/>
</dbReference>
<dbReference type="GO" id="GO:0008483">
    <property type="term" value="F:transaminase activity"/>
    <property type="evidence" value="ECO:0007669"/>
    <property type="project" value="UniProtKB-KW"/>
</dbReference>
<organism evidence="5 6">
    <name type="scientific">Candidatus Methanoplasma termitum</name>
    <dbReference type="NCBI Taxonomy" id="1577791"/>
    <lineage>
        <taxon>Archaea</taxon>
        <taxon>Methanobacteriati</taxon>
        <taxon>Thermoplasmatota</taxon>
        <taxon>Thermoplasmata</taxon>
        <taxon>Methanomassiliicoccales</taxon>
        <taxon>Methanomassiliicoccaceae</taxon>
        <taxon>Candidatus Methanoplasma</taxon>
    </lineage>
</organism>
<dbReference type="GO" id="GO:0006400">
    <property type="term" value="P:tRNA modification"/>
    <property type="evidence" value="ECO:0007669"/>
    <property type="project" value="InterPro"/>
</dbReference>
<dbReference type="KEGG" id="mear:Mpt1_c07520"/>
<keyword evidence="3" id="KW-0819">tRNA processing</keyword>
<dbReference type="InterPro" id="IPR040777">
    <property type="entry name" value="DUF5591"/>
</dbReference>
<dbReference type="AlphaFoldDB" id="A0A0A7LBW7"/>
<dbReference type="OrthoDB" id="115061at2157"/>
<dbReference type="STRING" id="1577791.Mpt1_c07520"/>
<name>A0A0A7LBW7_9ARCH</name>
<dbReference type="NCBIfam" id="TIGR00451">
    <property type="entry name" value="unchar_dom_2"/>
    <property type="match status" value="1"/>
</dbReference>
<comment type="pathway">
    <text evidence="1">tRNA modification; archaeosine-tRNA biosynthesis.</text>
</comment>
<keyword evidence="5" id="KW-0032">Aminotransferase</keyword>
<evidence type="ECO:0000259" key="4">
    <source>
        <dbReference type="SMART" id="SM00359"/>
    </source>
</evidence>
<dbReference type="SUPFAM" id="SSF88697">
    <property type="entry name" value="PUA domain-like"/>
    <property type="match status" value="1"/>
</dbReference>
<dbReference type="GeneID" id="24818421"/>
<dbReference type="SUPFAM" id="SSF88802">
    <property type="entry name" value="Pre-PUA domain"/>
    <property type="match status" value="1"/>
</dbReference>
<dbReference type="CDD" id="cd21149">
    <property type="entry name" value="PUA_archaeosine_TGT"/>
    <property type="match status" value="1"/>
</dbReference>
<dbReference type="Gene3D" id="3.10.450.90">
    <property type="entry name" value="ArcTGT, C2 domain"/>
    <property type="match status" value="1"/>
</dbReference>
<dbReference type="EC" id="2.6.1.97" evidence="5"/>
<evidence type="ECO:0000256" key="2">
    <source>
        <dbReference type="ARBA" id="ARBA00008906"/>
    </source>
</evidence>
<dbReference type="InterPro" id="IPR036974">
    <property type="entry name" value="PUA_sf"/>
</dbReference>
<dbReference type="SMART" id="SM00359">
    <property type="entry name" value="PUA"/>
    <property type="match status" value="1"/>
</dbReference>